<accession>A0A1H5XEK6</accession>
<evidence type="ECO:0000256" key="14">
    <source>
        <dbReference type="SAM" id="SignalP"/>
    </source>
</evidence>
<feature type="signal peptide" evidence="14">
    <location>
        <begin position="1"/>
        <end position="19"/>
    </location>
</feature>
<dbReference type="SUPFAM" id="SSF53254">
    <property type="entry name" value="Phosphoglycerate mutase-like"/>
    <property type="match status" value="1"/>
</dbReference>
<evidence type="ECO:0000313" key="16">
    <source>
        <dbReference type="Proteomes" id="UP000236735"/>
    </source>
</evidence>
<evidence type="ECO:0000313" key="15">
    <source>
        <dbReference type="EMBL" id="SEG10191.1"/>
    </source>
</evidence>
<keyword evidence="8" id="KW-0472">Membrane</keyword>
<dbReference type="InterPro" id="IPR000560">
    <property type="entry name" value="His_Pase_clade-2"/>
</dbReference>
<dbReference type="GO" id="GO:0034417">
    <property type="term" value="F:bisphosphoglycerate 3-phosphatase activity"/>
    <property type="evidence" value="ECO:0007669"/>
    <property type="project" value="UniProtKB-EC"/>
</dbReference>
<evidence type="ECO:0000256" key="3">
    <source>
        <dbReference type="ARBA" id="ARBA00012976"/>
    </source>
</evidence>
<dbReference type="GO" id="GO:0016020">
    <property type="term" value="C:membrane"/>
    <property type="evidence" value="ECO:0007669"/>
    <property type="project" value="UniProtKB-SubCell"/>
</dbReference>
<evidence type="ECO:0000256" key="4">
    <source>
        <dbReference type="ARBA" id="ARBA00013040"/>
    </source>
</evidence>
<evidence type="ECO:0000256" key="2">
    <source>
        <dbReference type="ARBA" id="ARBA00008422"/>
    </source>
</evidence>
<keyword evidence="7" id="KW-0378">Hydrolase</keyword>
<proteinExistence type="inferred from homology"/>
<reference evidence="15 16" key="1">
    <citation type="submission" date="2016-10" db="EMBL/GenBank/DDBJ databases">
        <authorList>
            <person name="de Groot N.N."/>
        </authorList>
    </citation>
    <scope>NUCLEOTIDE SEQUENCE [LARGE SCALE GENOMIC DNA]</scope>
    <source>
        <strain evidence="15 16">AR32</strain>
    </source>
</reference>
<evidence type="ECO:0000256" key="8">
    <source>
        <dbReference type="ARBA" id="ARBA00023136"/>
    </source>
</evidence>
<evidence type="ECO:0000256" key="9">
    <source>
        <dbReference type="ARBA" id="ARBA00031642"/>
    </source>
</evidence>
<dbReference type="Proteomes" id="UP000236735">
    <property type="component" value="Unassembled WGS sequence"/>
</dbReference>
<comment type="catalytic activity">
    <reaction evidence="12">
        <text>1D-myo-inositol hexakisphosphate + H2O = 1D-myo-inositol 1,2,4,5,6-pentakisphosphate + phosphate</text>
        <dbReference type="Rhea" id="RHEA:16989"/>
        <dbReference type="ChEBI" id="CHEBI:15377"/>
        <dbReference type="ChEBI" id="CHEBI:43474"/>
        <dbReference type="ChEBI" id="CHEBI:57798"/>
        <dbReference type="ChEBI" id="CHEBI:58130"/>
        <dbReference type="EC" id="3.1.3.62"/>
    </reaction>
    <physiologicalReaction direction="left-to-right" evidence="12">
        <dbReference type="Rhea" id="RHEA:16990"/>
    </physiologicalReaction>
</comment>
<comment type="catalytic activity">
    <reaction evidence="13">
        <text>(2R)-2,3-bisphosphoglycerate + H2O = (2R)-2-phosphoglycerate + phosphate</text>
        <dbReference type="Rhea" id="RHEA:27381"/>
        <dbReference type="ChEBI" id="CHEBI:15377"/>
        <dbReference type="ChEBI" id="CHEBI:43474"/>
        <dbReference type="ChEBI" id="CHEBI:58248"/>
        <dbReference type="ChEBI" id="CHEBI:58289"/>
        <dbReference type="EC" id="3.1.3.80"/>
    </reaction>
    <physiologicalReaction direction="left-to-right" evidence="13">
        <dbReference type="Rhea" id="RHEA:27382"/>
    </physiologicalReaction>
</comment>
<dbReference type="EC" id="3.1.3.80" evidence="3"/>
<comment type="catalytic activity">
    <reaction evidence="10">
        <text>1D-myo-inositol 1,2,5,6-tetrakisphosphate + H2O = 1D-myo-inositol 1,2,6-trisphosphate + phosphate</text>
        <dbReference type="Rhea" id="RHEA:77119"/>
        <dbReference type="ChEBI" id="CHEBI:15377"/>
        <dbReference type="ChEBI" id="CHEBI:43474"/>
        <dbReference type="ChEBI" id="CHEBI:195535"/>
        <dbReference type="ChEBI" id="CHEBI:195537"/>
        <dbReference type="EC" id="3.1.3.62"/>
    </reaction>
    <physiologicalReaction direction="left-to-right" evidence="10">
        <dbReference type="Rhea" id="RHEA:77120"/>
    </physiologicalReaction>
</comment>
<evidence type="ECO:0000256" key="11">
    <source>
        <dbReference type="ARBA" id="ARBA00043671"/>
    </source>
</evidence>
<evidence type="ECO:0000256" key="1">
    <source>
        <dbReference type="ARBA" id="ARBA00004370"/>
    </source>
</evidence>
<dbReference type="Gene3D" id="3.40.50.1240">
    <property type="entry name" value="Phosphoglycerate mutase-like"/>
    <property type="match status" value="1"/>
</dbReference>
<feature type="chain" id="PRO_5009289352" description="Multiple inositol polyphosphate phosphatase 1" evidence="14">
    <location>
        <begin position="20"/>
        <end position="428"/>
    </location>
</feature>
<evidence type="ECO:0000256" key="10">
    <source>
        <dbReference type="ARBA" id="ARBA00043668"/>
    </source>
</evidence>
<evidence type="ECO:0000256" key="12">
    <source>
        <dbReference type="ARBA" id="ARBA00043691"/>
    </source>
</evidence>
<organism evidence="15 16">
    <name type="scientific">Xylanibacter ruminicola</name>
    <name type="common">Prevotella ruminicola</name>
    <dbReference type="NCBI Taxonomy" id="839"/>
    <lineage>
        <taxon>Bacteria</taxon>
        <taxon>Pseudomonadati</taxon>
        <taxon>Bacteroidota</taxon>
        <taxon>Bacteroidia</taxon>
        <taxon>Bacteroidales</taxon>
        <taxon>Prevotellaceae</taxon>
        <taxon>Xylanibacter</taxon>
    </lineage>
</organism>
<dbReference type="Pfam" id="PF00328">
    <property type="entry name" value="His_Phos_2"/>
    <property type="match status" value="1"/>
</dbReference>
<comment type="subcellular location">
    <subcellularLocation>
        <location evidence="1">Membrane</location>
    </subcellularLocation>
</comment>
<dbReference type="InterPro" id="IPR029033">
    <property type="entry name" value="His_PPase_superfam"/>
</dbReference>
<name>A0A1H5XEK6_XYLRU</name>
<keyword evidence="6 14" id="KW-0732">Signal</keyword>
<dbReference type="EMBL" id="FNUV01000009">
    <property type="protein sequence ID" value="SEG10191.1"/>
    <property type="molecule type" value="Genomic_DNA"/>
</dbReference>
<dbReference type="AlphaFoldDB" id="A0A1H5XEK6"/>
<gene>
    <name evidence="15" type="ORF">SAMN05216354_2771</name>
</gene>
<dbReference type="PANTHER" id="PTHR20963:SF8">
    <property type="entry name" value="MULTIPLE INOSITOL POLYPHOSPHATE PHOSPHATASE 1"/>
    <property type="match status" value="1"/>
</dbReference>
<comment type="catalytic activity">
    <reaction evidence="11">
        <text>1D-myo-inositol 1,2,4,5,6-pentakisphosphate + H2O = 1D-myo-inositol 1,2,5,6-tetrakisphosphate + phosphate</text>
        <dbReference type="Rhea" id="RHEA:77115"/>
        <dbReference type="ChEBI" id="CHEBI:15377"/>
        <dbReference type="ChEBI" id="CHEBI:43474"/>
        <dbReference type="ChEBI" id="CHEBI:57798"/>
        <dbReference type="ChEBI" id="CHEBI:195535"/>
        <dbReference type="EC" id="3.1.3.62"/>
    </reaction>
    <physiologicalReaction direction="left-to-right" evidence="11">
        <dbReference type="Rhea" id="RHEA:77116"/>
    </physiologicalReaction>
</comment>
<evidence type="ECO:0000256" key="5">
    <source>
        <dbReference type="ARBA" id="ARBA00018097"/>
    </source>
</evidence>
<dbReference type="RefSeq" id="WP_036913886.1">
    <property type="nucleotide sequence ID" value="NZ_FNUV01000009.1"/>
</dbReference>
<sequence length="428" mass="49943">MRKIALFAFWLLSLQTLLAQSVREQLKSDIFKAGSNYYAYPSPSTNLAPAPKGKKPFYISTYARHGSRFLIRASEYEWPETVLQKAHEQGKLSELGERTLQQLKVFHNEARDRYGDLTPLGAHQHRMIAQRMYDNFPEVFKGHAIIDAKSTVVIRCIISMENELTQLVRNNPMLVIRSDASQHDMYYMNLQDSALYKKRFPQESVDTYKAFCDRHAIHEQAMGKLFNDSVFYRDSIDSYELNKTIFKIASSIQGTEQRYHFNLFDIYTIDELYSNWLQYNAYWYLSFGNCPFNGGTQPYTQRNLLRKIIEDADSCIATPRNGATLRFGHETIVLPLTCLLGLNGFDHQFTDLEELDINGWQNFDVFPMAANIQFIFYRKNPKDKDVLFKILLNENEATLPIPTNSAPYYHWSDFRDVYLKKLNAYKEE</sequence>
<protein>
    <recommendedName>
        <fullName evidence="5">Multiple inositol polyphosphate phosphatase 1</fullName>
        <ecNumber evidence="4">3.1.3.62</ecNumber>
        <ecNumber evidence="3">3.1.3.80</ecNumber>
    </recommendedName>
    <alternativeName>
        <fullName evidence="9">2,3-bisphosphoglycerate 3-phosphatase</fullName>
    </alternativeName>
</protein>
<dbReference type="EC" id="3.1.3.62" evidence="4"/>
<comment type="similarity">
    <text evidence="2">Belongs to the histidine acid phosphatase family. MINPP1 subfamily.</text>
</comment>
<evidence type="ECO:0000256" key="13">
    <source>
        <dbReference type="ARBA" id="ARBA00043832"/>
    </source>
</evidence>
<dbReference type="PANTHER" id="PTHR20963">
    <property type="entry name" value="MULTIPLE INOSITOL POLYPHOSPHATE PHOSPHATASE-RELATED"/>
    <property type="match status" value="1"/>
</dbReference>
<evidence type="ECO:0000256" key="7">
    <source>
        <dbReference type="ARBA" id="ARBA00022801"/>
    </source>
</evidence>
<evidence type="ECO:0000256" key="6">
    <source>
        <dbReference type="ARBA" id="ARBA00022729"/>
    </source>
</evidence>